<name>A0AAV6RWM5_SOLSE</name>
<keyword evidence="3" id="KW-1185">Reference proteome</keyword>
<comment type="caution">
    <text evidence="2">The sequence shown here is derived from an EMBL/GenBank/DDBJ whole genome shotgun (WGS) entry which is preliminary data.</text>
</comment>
<dbReference type="AlphaFoldDB" id="A0AAV6RWM5"/>
<feature type="region of interest" description="Disordered" evidence="1">
    <location>
        <begin position="67"/>
        <end position="103"/>
    </location>
</feature>
<evidence type="ECO:0000256" key="1">
    <source>
        <dbReference type="SAM" id="MobiDB-lite"/>
    </source>
</evidence>
<accession>A0AAV6RWM5</accession>
<reference evidence="2 3" key="1">
    <citation type="journal article" date="2021" name="Sci. Rep.">
        <title>Chromosome anchoring in Senegalese sole (Solea senegalensis) reveals sex-associated markers and genome rearrangements in flatfish.</title>
        <authorList>
            <person name="Guerrero-Cozar I."/>
            <person name="Gomez-Garrido J."/>
            <person name="Berbel C."/>
            <person name="Martinez-Blanch J.F."/>
            <person name="Alioto T."/>
            <person name="Claros M.G."/>
            <person name="Gagnaire P.A."/>
            <person name="Manchado M."/>
        </authorList>
    </citation>
    <scope>NUCLEOTIDE SEQUENCE [LARGE SCALE GENOMIC DNA]</scope>
    <source>
        <strain evidence="2">Sse05_10M</strain>
    </source>
</reference>
<feature type="region of interest" description="Disordered" evidence="1">
    <location>
        <begin position="21"/>
        <end position="49"/>
    </location>
</feature>
<evidence type="ECO:0000313" key="3">
    <source>
        <dbReference type="Proteomes" id="UP000693946"/>
    </source>
</evidence>
<feature type="compositionally biased region" description="Low complexity" evidence="1">
    <location>
        <begin position="27"/>
        <end position="40"/>
    </location>
</feature>
<proteinExistence type="predicted"/>
<feature type="compositionally biased region" description="Polar residues" evidence="1">
    <location>
        <begin position="73"/>
        <end position="103"/>
    </location>
</feature>
<organism evidence="2 3">
    <name type="scientific">Solea senegalensis</name>
    <name type="common">Senegalese sole</name>
    <dbReference type="NCBI Taxonomy" id="28829"/>
    <lineage>
        <taxon>Eukaryota</taxon>
        <taxon>Metazoa</taxon>
        <taxon>Chordata</taxon>
        <taxon>Craniata</taxon>
        <taxon>Vertebrata</taxon>
        <taxon>Euteleostomi</taxon>
        <taxon>Actinopterygii</taxon>
        <taxon>Neopterygii</taxon>
        <taxon>Teleostei</taxon>
        <taxon>Neoteleostei</taxon>
        <taxon>Acanthomorphata</taxon>
        <taxon>Carangaria</taxon>
        <taxon>Pleuronectiformes</taxon>
        <taxon>Pleuronectoidei</taxon>
        <taxon>Soleidae</taxon>
        <taxon>Solea</taxon>
    </lineage>
</organism>
<evidence type="ECO:0000313" key="2">
    <source>
        <dbReference type="EMBL" id="KAG7508782.1"/>
    </source>
</evidence>
<dbReference type="EMBL" id="JAGKHQ010000009">
    <property type="protein sequence ID" value="KAG7508782.1"/>
    <property type="molecule type" value="Genomic_DNA"/>
</dbReference>
<sequence>MAGGECMTHLAAAEFIHCYRRSPPRRPTASSSSSEWMKSSDVCSSGSTPQGCGDIVNCKIYQVEEEGGGKTVSVGSSDDSNRPFKTSSSPGRSLLTSLAETPR</sequence>
<dbReference type="Proteomes" id="UP000693946">
    <property type="component" value="Linkage Group LG17"/>
</dbReference>
<gene>
    <name evidence="2" type="ORF">JOB18_024167</name>
</gene>
<protein>
    <submittedName>
        <fullName evidence="2">Uncharacterized protein</fullName>
    </submittedName>
</protein>